<proteinExistence type="predicted"/>
<keyword evidence="3" id="KW-1185">Reference proteome</keyword>
<dbReference type="Proteomes" id="UP000799779">
    <property type="component" value="Unassembled WGS sequence"/>
</dbReference>
<evidence type="ECO:0000313" key="2">
    <source>
        <dbReference type="EMBL" id="KAF2001450.1"/>
    </source>
</evidence>
<sequence>MHIYSLLAIFGALLTTPFAAPTEQQPTSPHSAGDPPLTSSLLNDTTITFINGNQTVDGNITTLLPNGTETSLSINSGEHYYPPRCTTWNHLRPQAQTDCAEAINKVYSFQRKELVRAGGCWRVPGSHGCTAYICAGCKDLIFSSNEFHSQMVMIYRACVKPQDSGGFIWVNGKADFVAGIEWEGGKIPTVPLCRGKGNV</sequence>
<dbReference type="EMBL" id="ML977583">
    <property type="protein sequence ID" value="KAF2001450.1"/>
    <property type="molecule type" value="Genomic_DNA"/>
</dbReference>
<evidence type="ECO:0008006" key="4">
    <source>
        <dbReference type="Google" id="ProtNLM"/>
    </source>
</evidence>
<evidence type="ECO:0000256" key="1">
    <source>
        <dbReference type="SAM" id="SignalP"/>
    </source>
</evidence>
<dbReference type="AlphaFoldDB" id="A0A6A5WHT1"/>
<keyword evidence="1" id="KW-0732">Signal</keyword>
<reference evidence="2" key="1">
    <citation type="journal article" date="2020" name="Stud. Mycol.">
        <title>101 Dothideomycetes genomes: a test case for predicting lifestyles and emergence of pathogens.</title>
        <authorList>
            <person name="Haridas S."/>
            <person name="Albert R."/>
            <person name="Binder M."/>
            <person name="Bloem J."/>
            <person name="Labutti K."/>
            <person name="Salamov A."/>
            <person name="Andreopoulos B."/>
            <person name="Baker S."/>
            <person name="Barry K."/>
            <person name="Bills G."/>
            <person name="Bluhm B."/>
            <person name="Cannon C."/>
            <person name="Castanera R."/>
            <person name="Culley D."/>
            <person name="Daum C."/>
            <person name="Ezra D."/>
            <person name="Gonzalez J."/>
            <person name="Henrissat B."/>
            <person name="Kuo A."/>
            <person name="Liang C."/>
            <person name="Lipzen A."/>
            <person name="Lutzoni F."/>
            <person name="Magnuson J."/>
            <person name="Mondo S."/>
            <person name="Nolan M."/>
            <person name="Ohm R."/>
            <person name="Pangilinan J."/>
            <person name="Park H.-J."/>
            <person name="Ramirez L."/>
            <person name="Alfaro M."/>
            <person name="Sun H."/>
            <person name="Tritt A."/>
            <person name="Yoshinaga Y."/>
            <person name="Zwiers L.-H."/>
            <person name="Turgeon B."/>
            <person name="Goodwin S."/>
            <person name="Spatafora J."/>
            <person name="Crous P."/>
            <person name="Grigoriev I."/>
        </authorList>
    </citation>
    <scope>NUCLEOTIDE SEQUENCE</scope>
    <source>
        <strain evidence="2">CBS 123094</strain>
    </source>
</reference>
<gene>
    <name evidence="2" type="ORF">P154DRAFT_575170</name>
</gene>
<evidence type="ECO:0000313" key="3">
    <source>
        <dbReference type="Proteomes" id="UP000799779"/>
    </source>
</evidence>
<feature type="chain" id="PRO_5025358849" description="Ecp2 effector protein domain-containing protein" evidence="1">
    <location>
        <begin position="20"/>
        <end position="199"/>
    </location>
</feature>
<feature type="signal peptide" evidence="1">
    <location>
        <begin position="1"/>
        <end position="19"/>
    </location>
</feature>
<organism evidence="2 3">
    <name type="scientific">Amniculicola lignicola CBS 123094</name>
    <dbReference type="NCBI Taxonomy" id="1392246"/>
    <lineage>
        <taxon>Eukaryota</taxon>
        <taxon>Fungi</taxon>
        <taxon>Dikarya</taxon>
        <taxon>Ascomycota</taxon>
        <taxon>Pezizomycotina</taxon>
        <taxon>Dothideomycetes</taxon>
        <taxon>Pleosporomycetidae</taxon>
        <taxon>Pleosporales</taxon>
        <taxon>Amniculicolaceae</taxon>
        <taxon>Amniculicola</taxon>
    </lineage>
</organism>
<name>A0A6A5WHT1_9PLEO</name>
<accession>A0A6A5WHT1</accession>
<protein>
    <recommendedName>
        <fullName evidence="4">Ecp2 effector protein domain-containing protein</fullName>
    </recommendedName>
</protein>